<dbReference type="Proteomes" id="UP000034445">
    <property type="component" value="Unassembled WGS sequence"/>
</dbReference>
<protein>
    <submittedName>
        <fullName evidence="1">Uncharacterized protein</fullName>
    </submittedName>
</protein>
<sequence>MLFRACVYFLVNNLTGQDGITFSAHDLVPAAVFFHEQLRAFLGVFHILNVHFHRVFRAFFEVAAFFRRTVLQQLDRKTNRHAEIDSEVGLREAKNPIFHTLKPF</sequence>
<gene>
    <name evidence="1" type="ORF">UY74_C0040G0007</name>
</gene>
<evidence type="ECO:0000313" key="1">
    <source>
        <dbReference type="EMBL" id="KKW30481.1"/>
    </source>
</evidence>
<organism evidence="1 2">
    <name type="scientific">Candidatus Kaiserbacteria bacterium GW2011_GWC2_52_8b</name>
    <dbReference type="NCBI Taxonomy" id="1618676"/>
    <lineage>
        <taxon>Bacteria</taxon>
        <taxon>Candidatus Kaiseribacteriota</taxon>
    </lineage>
</organism>
<name>A0A0G1XHP6_9BACT</name>
<accession>A0A0G1XHP6</accession>
<reference evidence="1 2" key="1">
    <citation type="journal article" date="2015" name="Nature">
        <title>rRNA introns, odd ribosomes, and small enigmatic genomes across a large radiation of phyla.</title>
        <authorList>
            <person name="Brown C.T."/>
            <person name="Hug L.A."/>
            <person name="Thomas B.C."/>
            <person name="Sharon I."/>
            <person name="Castelle C.J."/>
            <person name="Singh A."/>
            <person name="Wilkins M.J."/>
            <person name="Williams K.H."/>
            <person name="Banfield J.F."/>
        </authorList>
    </citation>
    <scope>NUCLEOTIDE SEQUENCE [LARGE SCALE GENOMIC DNA]</scope>
</reference>
<comment type="caution">
    <text evidence="1">The sequence shown here is derived from an EMBL/GenBank/DDBJ whole genome shotgun (WGS) entry which is preliminary data.</text>
</comment>
<dbReference type="AlphaFoldDB" id="A0A0G1XHP6"/>
<dbReference type="EMBL" id="LCRF01000040">
    <property type="protein sequence ID" value="KKW30481.1"/>
    <property type="molecule type" value="Genomic_DNA"/>
</dbReference>
<proteinExistence type="predicted"/>
<evidence type="ECO:0000313" key="2">
    <source>
        <dbReference type="Proteomes" id="UP000034445"/>
    </source>
</evidence>